<feature type="compositionally biased region" description="Acidic residues" evidence="1">
    <location>
        <begin position="18"/>
        <end position="29"/>
    </location>
</feature>
<dbReference type="Proteomes" id="UP000186955">
    <property type="component" value="Unassembled WGS sequence"/>
</dbReference>
<organism evidence="2 3">
    <name type="scientific">Penicillium subrubescens</name>
    <dbReference type="NCBI Taxonomy" id="1316194"/>
    <lineage>
        <taxon>Eukaryota</taxon>
        <taxon>Fungi</taxon>
        <taxon>Dikarya</taxon>
        <taxon>Ascomycota</taxon>
        <taxon>Pezizomycotina</taxon>
        <taxon>Eurotiomycetes</taxon>
        <taxon>Eurotiomycetidae</taxon>
        <taxon>Eurotiales</taxon>
        <taxon>Aspergillaceae</taxon>
        <taxon>Penicillium</taxon>
    </lineage>
</organism>
<protein>
    <recommendedName>
        <fullName evidence="4">VHS domain-containing protein</fullName>
    </recommendedName>
</protein>
<dbReference type="InterPro" id="IPR008942">
    <property type="entry name" value="ENTH_VHS"/>
</dbReference>
<proteinExistence type="predicted"/>
<name>A0A1Q5U1G0_9EURO</name>
<dbReference type="EMBL" id="MNBE01000598">
    <property type="protein sequence ID" value="OKP06319.1"/>
    <property type="molecule type" value="Genomic_DNA"/>
</dbReference>
<comment type="caution">
    <text evidence="2">The sequence shown here is derived from an EMBL/GenBank/DDBJ whole genome shotgun (WGS) entry which is preliminary data.</text>
</comment>
<reference evidence="2 3" key="1">
    <citation type="submission" date="2016-10" db="EMBL/GenBank/DDBJ databases">
        <title>Genome sequence of the ascomycete fungus Penicillium subrubescens.</title>
        <authorList>
            <person name="De Vries R.P."/>
            <person name="Peng M."/>
            <person name="Dilokpimol A."/>
            <person name="Hilden K."/>
            <person name="Makela M.R."/>
            <person name="Grigoriev I."/>
            <person name="Riley R."/>
            <person name="Granchi Z."/>
        </authorList>
    </citation>
    <scope>NUCLEOTIDE SEQUENCE [LARGE SCALE GENOMIC DNA]</scope>
    <source>
        <strain evidence="2 3">CBS 132785</strain>
    </source>
</reference>
<dbReference type="AlphaFoldDB" id="A0A1Q5U1G0"/>
<evidence type="ECO:0000313" key="2">
    <source>
        <dbReference type="EMBL" id="OKP06319.1"/>
    </source>
</evidence>
<gene>
    <name evidence="2" type="ORF">PENSUB_6309</name>
</gene>
<evidence type="ECO:0000256" key="1">
    <source>
        <dbReference type="SAM" id="MobiDB-lite"/>
    </source>
</evidence>
<dbReference type="STRING" id="1316194.A0A1Q5U1G0"/>
<dbReference type="Gene3D" id="1.25.40.90">
    <property type="match status" value="1"/>
</dbReference>
<feature type="compositionally biased region" description="Low complexity" evidence="1">
    <location>
        <begin position="1"/>
        <end position="14"/>
    </location>
</feature>
<evidence type="ECO:0000313" key="3">
    <source>
        <dbReference type="Proteomes" id="UP000186955"/>
    </source>
</evidence>
<evidence type="ECO:0008006" key="4">
    <source>
        <dbReference type="Google" id="ProtNLM"/>
    </source>
</evidence>
<accession>A0A1Q5U1G0</accession>
<keyword evidence="3" id="KW-1185">Reference proteome</keyword>
<feature type="region of interest" description="Disordered" evidence="1">
    <location>
        <begin position="1"/>
        <end position="29"/>
    </location>
</feature>
<dbReference type="SUPFAM" id="SSF48464">
    <property type="entry name" value="ENTH/VHS domain"/>
    <property type="match status" value="1"/>
</dbReference>
<sequence>MKGFLRSLGSSRRSSPGDDSEQDYPDDSPEAILLREMKTFCEASNQPGTQQGNEFVHLPRIVETAESSPAAAKEAAHRIRKYLSNPSNTPNHVQYNAIMLMRILADNPGHSFTRHFDAKFCTTIKELLRNGRDWHVQHYLRQYLAQLETNRHWDDDLQLLLQTWAKEKAKGGRSFVSTEGLGILRQEENRN</sequence>